<reference evidence="1 2" key="1">
    <citation type="submission" date="2024-06" db="EMBL/GenBank/DDBJ databases">
        <title>Genomic Encyclopedia of Type Strains, Phase IV (KMG-IV): sequencing the most valuable type-strain genomes for metagenomic binning, comparative biology and taxonomic classification.</title>
        <authorList>
            <person name="Goeker M."/>
        </authorList>
    </citation>
    <scope>NUCLEOTIDE SEQUENCE [LARGE SCALE GENOMIC DNA]</scope>
    <source>
        <strain evidence="1 2">DSM 28102</strain>
    </source>
</reference>
<evidence type="ECO:0000313" key="1">
    <source>
        <dbReference type="EMBL" id="MET3602217.1"/>
    </source>
</evidence>
<evidence type="ECO:0000313" key="2">
    <source>
        <dbReference type="Proteomes" id="UP001549164"/>
    </source>
</evidence>
<name>A0ABV2IH19_9HYPH</name>
<keyword evidence="2" id="KW-1185">Reference proteome</keyword>
<organism evidence="1 2">
    <name type="scientific">Martelella mangrovi</name>
    <dbReference type="NCBI Taxonomy" id="1397477"/>
    <lineage>
        <taxon>Bacteria</taxon>
        <taxon>Pseudomonadati</taxon>
        <taxon>Pseudomonadota</taxon>
        <taxon>Alphaproteobacteria</taxon>
        <taxon>Hyphomicrobiales</taxon>
        <taxon>Aurantimonadaceae</taxon>
        <taxon>Martelella</taxon>
    </lineage>
</organism>
<protein>
    <submittedName>
        <fullName evidence="1">Uncharacterized protein</fullName>
    </submittedName>
</protein>
<comment type="caution">
    <text evidence="1">The sequence shown here is derived from an EMBL/GenBank/DDBJ whole genome shotgun (WGS) entry which is preliminary data.</text>
</comment>
<proteinExistence type="predicted"/>
<dbReference type="Proteomes" id="UP001549164">
    <property type="component" value="Unassembled WGS sequence"/>
</dbReference>
<dbReference type="RefSeq" id="WP_354435960.1">
    <property type="nucleotide sequence ID" value="NZ_JBEPLY010000030.1"/>
</dbReference>
<gene>
    <name evidence="1" type="ORF">ABID12_004191</name>
</gene>
<dbReference type="EMBL" id="JBEPLY010000030">
    <property type="protein sequence ID" value="MET3602217.1"/>
    <property type="molecule type" value="Genomic_DNA"/>
</dbReference>
<sequence length="52" mass="5782">MEWYFLALAIALALLPFQLVAVVFGPVGLSWAVFQLVTGHWPSFEGFRGDGR</sequence>
<accession>A0ABV2IH19</accession>